<proteinExistence type="predicted"/>
<comment type="caution">
    <text evidence="2">The sequence shown here is derived from an EMBL/GenBank/DDBJ whole genome shotgun (WGS) entry which is preliminary data.</text>
</comment>
<feature type="transmembrane region" description="Helical" evidence="1">
    <location>
        <begin position="21"/>
        <end position="39"/>
    </location>
</feature>
<evidence type="ECO:0000313" key="2">
    <source>
        <dbReference type="EMBL" id="TQV77255.1"/>
    </source>
</evidence>
<evidence type="ECO:0000256" key="1">
    <source>
        <dbReference type="SAM" id="Phobius"/>
    </source>
</evidence>
<keyword evidence="1" id="KW-0472">Membrane</keyword>
<dbReference type="RefSeq" id="WP_142940829.1">
    <property type="nucleotide sequence ID" value="NZ_VIKR01000001.1"/>
</dbReference>
<reference evidence="2 3" key="1">
    <citation type="submission" date="2019-06" db="EMBL/GenBank/DDBJ databases">
        <title>Draft genome of Aliikangiella marina GYP-15.</title>
        <authorList>
            <person name="Wang G."/>
        </authorList>
    </citation>
    <scope>NUCLEOTIDE SEQUENCE [LARGE SCALE GENOMIC DNA]</scope>
    <source>
        <strain evidence="2 3">GYP-15</strain>
    </source>
</reference>
<dbReference type="EMBL" id="VIKR01000001">
    <property type="protein sequence ID" value="TQV77255.1"/>
    <property type="molecule type" value="Genomic_DNA"/>
</dbReference>
<keyword evidence="1" id="KW-1133">Transmembrane helix</keyword>
<keyword evidence="1" id="KW-0812">Transmembrane</keyword>
<dbReference type="Proteomes" id="UP000317839">
    <property type="component" value="Unassembled WGS sequence"/>
</dbReference>
<dbReference type="AlphaFoldDB" id="A0A545TJ63"/>
<evidence type="ECO:0000313" key="3">
    <source>
        <dbReference type="Proteomes" id="UP000317839"/>
    </source>
</evidence>
<feature type="transmembrane region" description="Helical" evidence="1">
    <location>
        <begin position="59"/>
        <end position="79"/>
    </location>
</feature>
<feature type="transmembrane region" description="Helical" evidence="1">
    <location>
        <begin position="169"/>
        <end position="189"/>
    </location>
</feature>
<protein>
    <submittedName>
        <fullName evidence="2">Uncharacterized protein</fullName>
    </submittedName>
</protein>
<feature type="transmembrane region" description="Helical" evidence="1">
    <location>
        <begin position="209"/>
        <end position="230"/>
    </location>
</feature>
<keyword evidence="3" id="KW-1185">Reference proteome</keyword>
<sequence length="240" mass="26579">MSKKYTYIKQGLKDDGFNPKVWWFVLVVVSLLGSSLYVIDNFTVVDVNAELTSVGGDVFLKYFFIVVAVERAAAVFVGISRSQNTVDWALRIKRISEVLAKENPSKSILRQVYTREHRLVATLEQAEIIGQITSVSEDADEQDYLGYLTSAKHAYEFQKGSFDSITKLYVSRIVFFAGIVLATLGLSVFGDLFSTIVLESKVQTWFLRVSDILITGGLLGGGSAGLNAMATKMSDFLNKN</sequence>
<organism evidence="2 3">
    <name type="scientific">Aliikangiella marina</name>
    <dbReference type="NCBI Taxonomy" id="1712262"/>
    <lineage>
        <taxon>Bacteria</taxon>
        <taxon>Pseudomonadati</taxon>
        <taxon>Pseudomonadota</taxon>
        <taxon>Gammaproteobacteria</taxon>
        <taxon>Oceanospirillales</taxon>
        <taxon>Pleioneaceae</taxon>
        <taxon>Aliikangiella</taxon>
    </lineage>
</organism>
<accession>A0A545TJ63</accession>
<gene>
    <name evidence="2" type="ORF">FLL45_04725</name>
</gene>
<name>A0A545TJ63_9GAMM</name>